<name>A0AAE3NMX0_9RHOB</name>
<organism evidence="2 3">
    <name type="scientific">Psychromarinibacter sediminicola</name>
    <dbReference type="NCBI Taxonomy" id="3033385"/>
    <lineage>
        <taxon>Bacteria</taxon>
        <taxon>Pseudomonadati</taxon>
        <taxon>Pseudomonadota</taxon>
        <taxon>Alphaproteobacteria</taxon>
        <taxon>Rhodobacterales</taxon>
        <taxon>Paracoccaceae</taxon>
        <taxon>Psychromarinibacter</taxon>
    </lineage>
</organism>
<dbReference type="PANTHER" id="PTHR36173">
    <property type="entry name" value="RIBONUCLEASE VAPC16-RELATED"/>
    <property type="match status" value="1"/>
</dbReference>
<keyword evidence="3" id="KW-1185">Reference proteome</keyword>
<sequence length="129" mass="14016">MSGLLLDTNAFAMALTGDARLPEAARVRIETADRAALSVITFYEIGQKVRLGKWPAMAPHAPGLIDLAREDGFDLIPLTPAAALEASLMDWDHRDPFDRMIATVARHEGLPVVSSDAAFDALAVGRIWY</sequence>
<dbReference type="RefSeq" id="WP_275567015.1">
    <property type="nucleotide sequence ID" value="NZ_JARGYC010000019.1"/>
</dbReference>
<comment type="caution">
    <text evidence="2">The sequence shown here is derived from an EMBL/GenBank/DDBJ whole genome shotgun (WGS) entry which is preliminary data.</text>
</comment>
<dbReference type="InterPro" id="IPR041705">
    <property type="entry name" value="PIN_Sll0205"/>
</dbReference>
<dbReference type="InterPro" id="IPR052919">
    <property type="entry name" value="TA_system_RNase"/>
</dbReference>
<dbReference type="Proteomes" id="UP001220964">
    <property type="component" value="Unassembled WGS sequence"/>
</dbReference>
<feature type="domain" description="PIN" evidence="1">
    <location>
        <begin position="5"/>
        <end position="123"/>
    </location>
</feature>
<dbReference type="EMBL" id="JARGYC010000019">
    <property type="protein sequence ID" value="MDF0600873.1"/>
    <property type="molecule type" value="Genomic_DNA"/>
</dbReference>
<dbReference type="PANTHER" id="PTHR36173:SF2">
    <property type="entry name" value="RIBONUCLEASE VAPC16"/>
    <property type="match status" value="1"/>
</dbReference>
<accession>A0AAE3NMX0</accession>
<evidence type="ECO:0000313" key="3">
    <source>
        <dbReference type="Proteomes" id="UP001220964"/>
    </source>
</evidence>
<dbReference type="InterPro" id="IPR002716">
    <property type="entry name" value="PIN_dom"/>
</dbReference>
<protein>
    <submittedName>
        <fullName evidence="2">Type II toxin-antitoxin system VapC family toxin</fullName>
    </submittedName>
</protein>
<dbReference type="SUPFAM" id="SSF88723">
    <property type="entry name" value="PIN domain-like"/>
    <property type="match status" value="1"/>
</dbReference>
<dbReference type="CDD" id="cd09872">
    <property type="entry name" value="PIN_Sll0205-like"/>
    <property type="match status" value="1"/>
</dbReference>
<dbReference type="AlphaFoldDB" id="A0AAE3NMX0"/>
<evidence type="ECO:0000259" key="1">
    <source>
        <dbReference type="Pfam" id="PF01850"/>
    </source>
</evidence>
<reference evidence="2" key="1">
    <citation type="submission" date="2023-03" db="EMBL/GenBank/DDBJ databases">
        <title>Multiphase analysis and comparison of six strains from genera Psychromarinibacter, Lutimaribacter, and Maritimibacter, including a novel species: Psychromarinibacter sediminicola sp. nov.</title>
        <authorList>
            <person name="Wang Y.-H."/>
            <person name="Ye M.-Q."/>
            <person name="Du Z.-J."/>
        </authorList>
    </citation>
    <scope>NUCLEOTIDE SEQUENCE</scope>
    <source>
        <strain evidence="2">C21-152</strain>
    </source>
</reference>
<evidence type="ECO:0000313" key="2">
    <source>
        <dbReference type="EMBL" id="MDF0600873.1"/>
    </source>
</evidence>
<dbReference type="Pfam" id="PF01850">
    <property type="entry name" value="PIN"/>
    <property type="match status" value="1"/>
</dbReference>
<dbReference type="InterPro" id="IPR029060">
    <property type="entry name" value="PIN-like_dom_sf"/>
</dbReference>
<dbReference type="Gene3D" id="3.40.50.1010">
    <property type="entry name" value="5'-nuclease"/>
    <property type="match status" value="1"/>
</dbReference>
<gene>
    <name evidence="2" type="ORF">P1J78_09030</name>
</gene>
<proteinExistence type="predicted"/>